<sequence length="76" mass="8539">MPVITLKIWLNLFNQVYSPTLFSLIVNGLPDAVKDSGMVISQFADDSGTWLKGSNMLRLQKRAQAGLDSIWKWAIE</sequence>
<evidence type="ECO:0000313" key="2">
    <source>
        <dbReference type="Proteomes" id="UP000828390"/>
    </source>
</evidence>
<comment type="caution">
    <text evidence="1">The sequence shown here is derived from an EMBL/GenBank/DDBJ whole genome shotgun (WGS) entry which is preliminary data.</text>
</comment>
<dbReference type="AlphaFoldDB" id="A0A9D4RZI5"/>
<name>A0A9D4RZI5_DREPO</name>
<reference evidence="1" key="2">
    <citation type="submission" date="2020-11" db="EMBL/GenBank/DDBJ databases">
        <authorList>
            <person name="McCartney M.A."/>
            <person name="Auch B."/>
            <person name="Kono T."/>
            <person name="Mallez S."/>
            <person name="Becker A."/>
            <person name="Gohl D.M."/>
            <person name="Silverstein K.A.T."/>
            <person name="Koren S."/>
            <person name="Bechman K.B."/>
            <person name="Herman A."/>
            <person name="Abrahante J.E."/>
            <person name="Garbe J."/>
        </authorList>
    </citation>
    <scope>NUCLEOTIDE SEQUENCE</scope>
    <source>
        <strain evidence="1">Duluth1</strain>
        <tissue evidence="1">Whole animal</tissue>
    </source>
</reference>
<evidence type="ECO:0008006" key="3">
    <source>
        <dbReference type="Google" id="ProtNLM"/>
    </source>
</evidence>
<dbReference type="EMBL" id="JAIWYP010000001">
    <property type="protein sequence ID" value="KAH3884850.1"/>
    <property type="molecule type" value="Genomic_DNA"/>
</dbReference>
<reference evidence="1" key="1">
    <citation type="journal article" date="2019" name="bioRxiv">
        <title>The Genome of the Zebra Mussel, Dreissena polymorpha: A Resource for Invasive Species Research.</title>
        <authorList>
            <person name="McCartney M.A."/>
            <person name="Auch B."/>
            <person name="Kono T."/>
            <person name="Mallez S."/>
            <person name="Zhang Y."/>
            <person name="Obille A."/>
            <person name="Becker A."/>
            <person name="Abrahante J.E."/>
            <person name="Garbe J."/>
            <person name="Badalamenti J.P."/>
            <person name="Herman A."/>
            <person name="Mangelson H."/>
            <person name="Liachko I."/>
            <person name="Sullivan S."/>
            <person name="Sone E.D."/>
            <person name="Koren S."/>
            <person name="Silverstein K.A.T."/>
            <person name="Beckman K.B."/>
            <person name="Gohl D.M."/>
        </authorList>
    </citation>
    <scope>NUCLEOTIDE SEQUENCE</scope>
    <source>
        <strain evidence="1">Duluth1</strain>
        <tissue evidence="1">Whole animal</tissue>
    </source>
</reference>
<evidence type="ECO:0000313" key="1">
    <source>
        <dbReference type="EMBL" id="KAH3884850.1"/>
    </source>
</evidence>
<keyword evidence="2" id="KW-1185">Reference proteome</keyword>
<accession>A0A9D4RZI5</accession>
<dbReference type="Proteomes" id="UP000828390">
    <property type="component" value="Unassembled WGS sequence"/>
</dbReference>
<protein>
    <recommendedName>
        <fullName evidence="3">Reverse transcriptase domain-containing protein</fullName>
    </recommendedName>
</protein>
<gene>
    <name evidence="1" type="ORF">DPMN_008835</name>
</gene>
<proteinExistence type="predicted"/>
<organism evidence="1 2">
    <name type="scientific">Dreissena polymorpha</name>
    <name type="common">Zebra mussel</name>
    <name type="synonym">Mytilus polymorpha</name>
    <dbReference type="NCBI Taxonomy" id="45954"/>
    <lineage>
        <taxon>Eukaryota</taxon>
        <taxon>Metazoa</taxon>
        <taxon>Spiralia</taxon>
        <taxon>Lophotrochozoa</taxon>
        <taxon>Mollusca</taxon>
        <taxon>Bivalvia</taxon>
        <taxon>Autobranchia</taxon>
        <taxon>Heteroconchia</taxon>
        <taxon>Euheterodonta</taxon>
        <taxon>Imparidentia</taxon>
        <taxon>Neoheterodontei</taxon>
        <taxon>Myida</taxon>
        <taxon>Dreissenoidea</taxon>
        <taxon>Dreissenidae</taxon>
        <taxon>Dreissena</taxon>
    </lineage>
</organism>